<sequence length="297" mass="31888">MTIPPLPPIVSTEVLARELARTDRRTDLVVLDATIGKRIGEDGAAVRHETRAQFEDSGHIPGALYADLLHDFSDPSAPFEFTRPPAEAFETAARALGIGSASRIVVYDSADGIWAARLWWLFRAFGHDAVQVLDGGLTKWRAEGRPLAFGPASALPGDTVFEAHPRAGFFVDLDDVRAIVEGRAAGRLVCVLRPPVFDGRERVYARSGHIPGSLSRPYRDLIEPETNALRSLAALRAALGDLSAEPERLILYCGGGITAAGTALALTLLGARDIAIYDGSLSEWSADPSLPMVTTKP</sequence>
<proteinExistence type="predicted"/>
<gene>
    <name evidence="4" type="ORF">F0357_00005</name>
</gene>
<dbReference type="GO" id="GO:0004792">
    <property type="term" value="F:thiosulfate-cyanide sulfurtransferase activity"/>
    <property type="evidence" value="ECO:0007669"/>
    <property type="project" value="TreeGrafter"/>
</dbReference>
<dbReference type="SMART" id="SM00450">
    <property type="entry name" value="RHOD"/>
    <property type="match status" value="2"/>
</dbReference>
<dbReference type="PANTHER" id="PTHR11364">
    <property type="entry name" value="THIOSULFATE SULFERTANSFERASE"/>
    <property type="match status" value="1"/>
</dbReference>
<dbReference type="SUPFAM" id="SSF52821">
    <property type="entry name" value="Rhodanese/Cell cycle control phosphatase"/>
    <property type="match status" value="2"/>
</dbReference>
<feature type="domain" description="Rhodanese" evidence="3">
    <location>
        <begin position="46"/>
        <end position="149"/>
    </location>
</feature>
<dbReference type="EMBL" id="VWNA01000001">
    <property type="protein sequence ID" value="MQT11085.1"/>
    <property type="molecule type" value="Genomic_DNA"/>
</dbReference>
<dbReference type="InterPro" id="IPR045078">
    <property type="entry name" value="TST/MPST-like"/>
</dbReference>
<evidence type="ECO:0000313" key="4">
    <source>
        <dbReference type="EMBL" id="MQT11085.1"/>
    </source>
</evidence>
<evidence type="ECO:0000259" key="3">
    <source>
        <dbReference type="PROSITE" id="PS50206"/>
    </source>
</evidence>
<dbReference type="InterPro" id="IPR001763">
    <property type="entry name" value="Rhodanese-like_dom"/>
</dbReference>
<dbReference type="Proteomes" id="UP000332515">
    <property type="component" value="Unassembled WGS sequence"/>
</dbReference>
<evidence type="ECO:0000256" key="1">
    <source>
        <dbReference type="ARBA" id="ARBA00022679"/>
    </source>
</evidence>
<evidence type="ECO:0000313" key="5">
    <source>
        <dbReference type="Proteomes" id="UP000332515"/>
    </source>
</evidence>
<dbReference type="Gene3D" id="3.40.250.10">
    <property type="entry name" value="Rhodanese-like domain"/>
    <property type="match status" value="2"/>
</dbReference>
<dbReference type="InterPro" id="IPR036873">
    <property type="entry name" value="Rhodanese-like_dom_sf"/>
</dbReference>
<dbReference type="AlphaFoldDB" id="A0A6A7XXF8"/>
<reference evidence="4 5" key="1">
    <citation type="submission" date="2019-09" db="EMBL/GenBank/DDBJ databases">
        <title>Segnochrobactrum spirostomi gen. nov., sp. nov., isolated from the ciliate Spirostomum cf. yagiui and description of a novel family, Segnochrobactraceae fam. nov. within the order Rhizobiales of the class Alphaproteobacteria.</title>
        <authorList>
            <person name="Akter S."/>
            <person name="Shazib S.U.A."/>
            <person name="Shin M.K."/>
        </authorList>
    </citation>
    <scope>NUCLEOTIDE SEQUENCE [LARGE SCALE GENOMIC DNA]</scope>
    <source>
        <strain evidence="4 5">Sp-1</strain>
    </source>
</reference>
<dbReference type="PROSITE" id="PS50206">
    <property type="entry name" value="RHODANESE_3"/>
    <property type="match status" value="2"/>
</dbReference>
<comment type="caution">
    <text evidence="4">The sequence shown here is derived from an EMBL/GenBank/DDBJ whole genome shotgun (WGS) entry which is preliminary data.</text>
</comment>
<dbReference type="RefSeq" id="WP_153477347.1">
    <property type="nucleotide sequence ID" value="NZ_VWNA01000001.1"/>
</dbReference>
<feature type="domain" description="Rhodanese" evidence="3">
    <location>
        <begin position="193"/>
        <end position="293"/>
    </location>
</feature>
<keyword evidence="5" id="KW-1185">Reference proteome</keyword>
<name>A0A6A7XXF8_9HYPH</name>
<keyword evidence="2" id="KW-0677">Repeat</keyword>
<dbReference type="PANTHER" id="PTHR11364:SF27">
    <property type="entry name" value="SULFURTRANSFERASE"/>
    <property type="match status" value="1"/>
</dbReference>
<organism evidence="4 5">
    <name type="scientific">Segnochrobactrum spirostomi</name>
    <dbReference type="NCBI Taxonomy" id="2608987"/>
    <lineage>
        <taxon>Bacteria</taxon>
        <taxon>Pseudomonadati</taxon>
        <taxon>Pseudomonadota</taxon>
        <taxon>Alphaproteobacteria</taxon>
        <taxon>Hyphomicrobiales</taxon>
        <taxon>Segnochrobactraceae</taxon>
        <taxon>Segnochrobactrum</taxon>
    </lineage>
</organism>
<accession>A0A6A7XXF8</accession>
<dbReference type="CDD" id="cd01448">
    <property type="entry name" value="TST_Repeat_1"/>
    <property type="match status" value="1"/>
</dbReference>
<protein>
    <submittedName>
        <fullName evidence="4">Sulfurtransferase</fullName>
    </submittedName>
</protein>
<feature type="non-terminal residue" evidence="4">
    <location>
        <position position="1"/>
    </location>
</feature>
<keyword evidence="1 4" id="KW-0808">Transferase</keyword>
<dbReference type="Pfam" id="PF00581">
    <property type="entry name" value="Rhodanese"/>
    <property type="match status" value="2"/>
</dbReference>
<evidence type="ECO:0000256" key="2">
    <source>
        <dbReference type="ARBA" id="ARBA00022737"/>
    </source>
</evidence>